<comment type="caution">
    <text evidence="3">The sequence shown here is derived from an EMBL/GenBank/DDBJ whole genome shotgun (WGS) entry which is preliminary data.</text>
</comment>
<dbReference type="InterPro" id="IPR029044">
    <property type="entry name" value="Nucleotide-diphossugar_trans"/>
</dbReference>
<organism evidence="3 4">
    <name type="scientific">Periconia digitata</name>
    <dbReference type="NCBI Taxonomy" id="1303443"/>
    <lineage>
        <taxon>Eukaryota</taxon>
        <taxon>Fungi</taxon>
        <taxon>Dikarya</taxon>
        <taxon>Ascomycota</taxon>
        <taxon>Pezizomycotina</taxon>
        <taxon>Dothideomycetes</taxon>
        <taxon>Pleosporomycetidae</taxon>
        <taxon>Pleosporales</taxon>
        <taxon>Massarineae</taxon>
        <taxon>Periconiaceae</taxon>
        <taxon>Periconia</taxon>
    </lineage>
</organism>
<keyword evidence="2" id="KW-1133">Transmembrane helix</keyword>
<dbReference type="PANTHER" id="PTHR31834">
    <property type="entry name" value="INITIATION-SPECIFIC ALPHA-1,6-MANNOSYLTRANSFERASE"/>
    <property type="match status" value="1"/>
</dbReference>
<reference evidence="3" key="1">
    <citation type="submission" date="2023-01" db="EMBL/GenBank/DDBJ databases">
        <authorList>
            <person name="Van Ghelder C."/>
            <person name="Rancurel C."/>
        </authorList>
    </citation>
    <scope>NUCLEOTIDE SEQUENCE</scope>
    <source>
        <strain evidence="3">CNCM I-4278</strain>
    </source>
</reference>
<evidence type="ECO:0000256" key="1">
    <source>
        <dbReference type="ARBA" id="ARBA00009003"/>
    </source>
</evidence>
<dbReference type="EMBL" id="CAOQHR010000004">
    <property type="protein sequence ID" value="CAI6333579.1"/>
    <property type="molecule type" value="Genomic_DNA"/>
</dbReference>
<dbReference type="Pfam" id="PF04488">
    <property type="entry name" value="Gly_transf_sug"/>
    <property type="match status" value="1"/>
</dbReference>
<dbReference type="Proteomes" id="UP001152607">
    <property type="component" value="Unassembled WGS sequence"/>
</dbReference>
<dbReference type="InterPro" id="IPR039367">
    <property type="entry name" value="Och1-like"/>
</dbReference>
<keyword evidence="2" id="KW-0812">Transmembrane</keyword>
<evidence type="ECO:0000313" key="3">
    <source>
        <dbReference type="EMBL" id="CAI6333579.1"/>
    </source>
</evidence>
<evidence type="ECO:0008006" key="5">
    <source>
        <dbReference type="Google" id="ProtNLM"/>
    </source>
</evidence>
<dbReference type="AlphaFoldDB" id="A0A9W4UD92"/>
<name>A0A9W4UD92_9PLEO</name>
<dbReference type="SUPFAM" id="SSF53448">
    <property type="entry name" value="Nucleotide-diphospho-sugar transferases"/>
    <property type="match status" value="1"/>
</dbReference>
<protein>
    <recommendedName>
        <fullName evidence="5">Glycosyltransferase family 32 protein</fullName>
    </recommendedName>
</protein>
<accession>A0A9W4UD92</accession>
<dbReference type="InterPro" id="IPR007577">
    <property type="entry name" value="GlycoTrfase_DXD_sugar-bd_CS"/>
</dbReference>
<dbReference type="PANTHER" id="PTHR31834:SF8">
    <property type="entry name" value="TRANSFERASE, PUTATIVE (AFU_ORTHOLOGUE AFUA_6G14040)-RELATED"/>
    <property type="match status" value="1"/>
</dbReference>
<dbReference type="GO" id="GO:0000009">
    <property type="term" value="F:alpha-1,6-mannosyltransferase activity"/>
    <property type="evidence" value="ECO:0007669"/>
    <property type="project" value="InterPro"/>
</dbReference>
<evidence type="ECO:0000256" key="2">
    <source>
        <dbReference type="SAM" id="Phobius"/>
    </source>
</evidence>
<sequence>MLSSQIFLSFKTPRLFIVPTFFVFILFYYLHICGITSPRAPYIQATPNGIPKKIWYKLGPKGLNSDTRNWTDSCISINPRYQVVFLTDEDADEYVKKSWEARPDIVETYLGLSIPIVKADLLRYLLLFDQGGIWSDLDISCEGLPIDQWIPQQYNSTGLVVGWEFDMGWGTSFIRQFASWTIMAKPKSPHLMQLIEDIMTAFRKIREEQNVPVKDITITMTGEIVDFSGPRRLTNSIIKSLGQTLDRTIEMDEISQLLQPKSIGDVLILPGHQFSASANTYTPEEFEKLPPKLVSHHYAGSWKNIQGGEV</sequence>
<dbReference type="OrthoDB" id="409543at2759"/>
<gene>
    <name evidence="3" type="ORF">PDIGIT_LOCUS6625</name>
</gene>
<proteinExistence type="inferred from homology"/>
<keyword evidence="2" id="KW-0472">Membrane</keyword>
<keyword evidence="4" id="KW-1185">Reference proteome</keyword>
<dbReference type="GO" id="GO:0000136">
    <property type="term" value="C:mannan polymerase complex"/>
    <property type="evidence" value="ECO:0007669"/>
    <property type="project" value="TreeGrafter"/>
</dbReference>
<dbReference type="Gene3D" id="3.90.550.20">
    <property type="match status" value="1"/>
</dbReference>
<comment type="similarity">
    <text evidence="1">Belongs to the glycosyltransferase 32 family.</text>
</comment>
<feature type="transmembrane region" description="Helical" evidence="2">
    <location>
        <begin position="12"/>
        <end position="30"/>
    </location>
</feature>
<evidence type="ECO:0000313" key="4">
    <source>
        <dbReference type="Proteomes" id="UP001152607"/>
    </source>
</evidence>
<dbReference type="GO" id="GO:0006487">
    <property type="term" value="P:protein N-linked glycosylation"/>
    <property type="evidence" value="ECO:0007669"/>
    <property type="project" value="TreeGrafter"/>
</dbReference>